<evidence type="ECO:0000313" key="2">
    <source>
        <dbReference type="Proteomes" id="UP000622687"/>
    </source>
</evidence>
<gene>
    <name evidence="1" type="ORF">I6U51_09690</name>
</gene>
<evidence type="ECO:0000313" key="1">
    <source>
        <dbReference type="EMBL" id="MBI6872972.1"/>
    </source>
</evidence>
<dbReference type="Proteomes" id="UP000622687">
    <property type="component" value="Unassembled WGS sequence"/>
</dbReference>
<keyword evidence="2" id="KW-1185">Reference proteome</keyword>
<comment type="caution">
    <text evidence="1">The sequence shown here is derived from an EMBL/GenBank/DDBJ whole genome shotgun (WGS) entry which is preliminary data.</text>
</comment>
<proteinExistence type="predicted"/>
<dbReference type="RefSeq" id="WP_211142446.1">
    <property type="nucleotide sequence ID" value="NZ_JAEEGB010000009.1"/>
</dbReference>
<dbReference type="EMBL" id="JAEEGB010000009">
    <property type="protein sequence ID" value="MBI6872972.1"/>
    <property type="molecule type" value="Genomic_DNA"/>
</dbReference>
<organism evidence="1 2">
    <name type="scientific">Clostridium aciditolerans</name>
    <dbReference type="NCBI Taxonomy" id="339861"/>
    <lineage>
        <taxon>Bacteria</taxon>
        <taxon>Bacillati</taxon>
        <taxon>Bacillota</taxon>
        <taxon>Clostridia</taxon>
        <taxon>Eubacteriales</taxon>
        <taxon>Clostridiaceae</taxon>
        <taxon>Clostridium</taxon>
    </lineage>
</organism>
<accession>A0A934HYQ6</accession>
<reference evidence="1" key="1">
    <citation type="submission" date="2020-12" db="EMBL/GenBank/DDBJ databases">
        <title>Clostridium thailandense sp. nov., a novel acetogenic bacterium isolated from peat land soil in Thailand.</title>
        <authorList>
            <person name="Chaikitkaew S."/>
            <person name="Birkeland N.K."/>
        </authorList>
    </citation>
    <scope>NUCLEOTIDE SEQUENCE</scope>
    <source>
        <strain evidence="1">DSM 17425</strain>
    </source>
</reference>
<dbReference type="AlphaFoldDB" id="A0A934HYQ6"/>
<protein>
    <submittedName>
        <fullName evidence="1">Uncharacterized protein</fullName>
    </submittedName>
</protein>
<name>A0A934HYQ6_9CLOT</name>
<sequence>MKPIAYVSCNKKIPYDNDTFFGRIVDRFKISYLGERFIKELNLKISDINLPPNINSQSYYKNMLVAKRKVKGRDIYLAPKIYRELDYDYLNDFQRELIAFGIVTSSKLILRKMHKSIRDSCIVIYDAVDIINFNIICFMAKEAKYIVLLSRHVNELTHMAEYIIANFGITPIVTSDFKYAIENADFIIASKDVHLETRANIWYLNNMYIPLKKDNIIINDITYKVPWELDEDMSPELLGAILCQMGEENIEEALKYNSIFLDKIIFNDEVLVL</sequence>